<gene>
    <name evidence="1" type="ORF">KII88_05665</name>
</gene>
<sequence>MTDHEVVITAIAKKKFWLLVNGQYINDQFKRPDTARKTMVNIAKGANKLRFSADSFPFVNNRFELTDVVNDYQYFMPYQHYFGIFYVDSRRIKFTSHMSLQKGKLLVRYFLMIKHREVLFY</sequence>
<name>A0AB35G0C4_LEUGE</name>
<accession>A0AB35G0C4</accession>
<dbReference type="AlphaFoldDB" id="A0AB35G0C4"/>
<organism evidence="1 2">
    <name type="scientific">Leuconostoc gelidum subsp. gelidum</name>
    <dbReference type="NCBI Taxonomy" id="1607839"/>
    <lineage>
        <taxon>Bacteria</taxon>
        <taxon>Bacillati</taxon>
        <taxon>Bacillota</taxon>
        <taxon>Bacilli</taxon>
        <taxon>Lactobacillales</taxon>
        <taxon>Lactobacillaceae</taxon>
        <taxon>Leuconostoc</taxon>
        <taxon>Leuconostoc gelidum group</taxon>
    </lineage>
</organism>
<dbReference type="EMBL" id="JAHBFV010000017">
    <property type="protein sequence ID" value="MBZ6016015.1"/>
    <property type="molecule type" value="Genomic_DNA"/>
</dbReference>
<evidence type="ECO:0000313" key="2">
    <source>
        <dbReference type="Proteomes" id="UP000727071"/>
    </source>
</evidence>
<dbReference type="RefSeq" id="WP_224155284.1">
    <property type="nucleotide sequence ID" value="NZ_JAHBFV010000017.1"/>
</dbReference>
<evidence type="ECO:0000313" key="1">
    <source>
        <dbReference type="EMBL" id="MBZ6016015.1"/>
    </source>
</evidence>
<reference evidence="1" key="1">
    <citation type="submission" date="2021-05" db="EMBL/GenBank/DDBJ databases">
        <title>Pangenome of Leuconostoc gelidum warrants species status for Leuconostoc gelidum subsp. gasicomitatum.</title>
        <authorList>
            <person name="Johansson P."/>
            <person name="Sade E."/>
            <person name="Hultman J."/>
            <person name="Auvinen P."/>
            <person name="Bjorkroth J."/>
        </authorList>
    </citation>
    <scope>NUCLEOTIDE SEQUENCE</scope>
    <source>
        <strain evidence="1">C220d</strain>
    </source>
</reference>
<comment type="caution">
    <text evidence="1">The sequence shown here is derived from an EMBL/GenBank/DDBJ whole genome shotgun (WGS) entry which is preliminary data.</text>
</comment>
<protein>
    <submittedName>
        <fullName evidence="1">Uncharacterized protein</fullName>
    </submittedName>
</protein>
<proteinExistence type="predicted"/>
<dbReference type="Proteomes" id="UP000727071">
    <property type="component" value="Unassembled WGS sequence"/>
</dbReference>